<protein>
    <submittedName>
        <fullName evidence="1">Uncharacterized protein</fullName>
    </submittedName>
</protein>
<proteinExistence type="predicted"/>
<dbReference type="Proteomes" id="UP001732700">
    <property type="component" value="Chromosome 4C"/>
</dbReference>
<name>A0ACD5WYG5_AVESA</name>
<accession>A0ACD5WYG5</accession>
<dbReference type="EnsemblPlants" id="AVESA.00010b.r2.4CG1285790.1">
    <property type="protein sequence ID" value="AVESA.00010b.r2.4CG1285790.1.CDS"/>
    <property type="gene ID" value="AVESA.00010b.r2.4CG1285790"/>
</dbReference>
<reference evidence="1" key="2">
    <citation type="submission" date="2025-09" db="UniProtKB">
        <authorList>
            <consortium name="EnsemblPlants"/>
        </authorList>
    </citation>
    <scope>IDENTIFICATION</scope>
</reference>
<evidence type="ECO:0000313" key="2">
    <source>
        <dbReference type="Proteomes" id="UP001732700"/>
    </source>
</evidence>
<evidence type="ECO:0000313" key="1">
    <source>
        <dbReference type="EnsemblPlants" id="AVESA.00010b.r2.4CG1285790.1.CDS"/>
    </source>
</evidence>
<reference evidence="1" key="1">
    <citation type="submission" date="2021-05" db="EMBL/GenBank/DDBJ databases">
        <authorList>
            <person name="Scholz U."/>
            <person name="Mascher M."/>
            <person name="Fiebig A."/>
        </authorList>
    </citation>
    <scope>NUCLEOTIDE SEQUENCE [LARGE SCALE GENOMIC DNA]</scope>
</reference>
<keyword evidence="2" id="KW-1185">Reference proteome</keyword>
<organism evidence="1 2">
    <name type="scientific">Avena sativa</name>
    <name type="common">Oat</name>
    <dbReference type="NCBI Taxonomy" id="4498"/>
    <lineage>
        <taxon>Eukaryota</taxon>
        <taxon>Viridiplantae</taxon>
        <taxon>Streptophyta</taxon>
        <taxon>Embryophyta</taxon>
        <taxon>Tracheophyta</taxon>
        <taxon>Spermatophyta</taxon>
        <taxon>Magnoliopsida</taxon>
        <taxon>Liliopsida</taxon>
        <taxon>Poales</taxon>
        <taxon>Poaceae</taxon>
        <taxon>BOP clade</taxon>
        <taxon>Pooideae</taxon>
        <taxon>Poodae</taxon>
        <taxon>Poeae</taxon>
        <taxon>Poeae Chloroplast Group 1 (Aveneae type)</taxon>
        <taxon>Aveninae</taxon>
        <taxon>Avena</taxon>
    </lineage>
</organism>
<sequence>MARREDDSAYTNGSVSMNDFSVEDGRKDKEVYADRQPADEDVVCGVPVSVTFLQMLLAELFSTFFLLFAGMAAIVVNNEKDGAVTFPGVTVVWGMAVMVMIYTVGHISGAHMNPAVTVGFAIAGRFPWRRVSTGVRAGADGGRANRELDAAADVRREARVRPGDAAHGLQHPVARD</sequence>